<name>A0A066UE34_9GAMM</name>
<dbReference type="Pfam" id="PF03009">
    <property type="entry name" value="GDPD"/>
    <property type="match status" value="1"/>
</dbReference>
<organism evidence="9 10">
    <name type="scientific">Moraxella bovoculi 237</name>
    <dbReference type="NCBI Taxonomy" id="743974"/>
    <lineage>
        <taxon>Bacteria</taxon>
        <taxon>Pseudomonadati</taxon>
        <taxon>Pseudomonadota</taxon>
        <taxon>Gammaproteobacteria</taxon>
        <taxon>Moraxellales</taxon>
        <taxon>Moraxellaceae</taxon>
        <taxon>Moraxella</taxon>
    </lineage>
</organism>
<keyword evidence="4" id="KW-0319">Glycerol metabolism</keyword>
<dbReference type="AlphaFoldDB" id="A0A066UE34"/>
<dbReference type="Proteomes" id="UP000035860">
    <property type="component" value="Unassembled WGS sequence"/>
</dbReference>
<evidence type="ECO:0000256" key="6">
    <source>
        <dbReference type="ARBA" id="ARBA00047512"/>
    </source>
</evidence>
<dbReference type="PANTHER" id="PTHR43620">
    <property type="entry name" value="GLYCEROPHOSPHORYL DIESTER PHOSPHODIESTERASE"/>
    <property type="match status" value="1"/>
</dbReference>
<dbReference type="SUPFAM" id="SSF51695">
    <property type="entry name" value="PLC-like phosphodiesterases"/>
    <property type="match status" value="1"/>
</dbReference>
<comment type="caution">
    <text evidence="9">The sequence shown here is derived from an EMBL/GenBank/DDBJ whole genome shotgun (WGS) entry which is preliminary data.</text>
</comment>
<evidence type="ECO:0000313" key="9">
    <source>
        <dbReference type="EMBL" id="KDN25360.1"/>
    </source>
</evidence>
<dbReference type="GO" id="GO:0006071">
    <property type="term" value="P:glycerol metabolic process"/>
    <property type="evidence" value="ECO:0007669"/>
    <property type="project" value="UniProtKB-KW"/>
</dbReference>
<keyword evidence="5" id="KW-0378">Hydrolase</keyword>
<dbReference type="GO" id="GO:0008889">
    <property type="term" value="F:glycerophosphodiester phosphodiesterase activity"/>
    <property type="evidence" value="ECO:0007669"/>
    <property type="project" value="UniProtKB-EC"/>
</dbReference>
<dbReference type="InterPro" id="IPR030395">
    <property type="entry name" value="GP_PDE_dom"/>
</dbReference>
<feature type="chain" id="PRO_5001627176" description="glycerophosphodiester phosphodiesterase" evidence="7">
    <location>
        <begin position="26"/>
        <end position="433"/>
    </location>
</feature>
<dbReference type="GO" id="GO:0006629">
    <property type="term" value="P:lipid metabolic process"/>
    <property type="evidence" value="ECO:0007669"/>
    <property type="project" value="InterPro"/>
</dbReference>
<dbReference type="InterPro" id="IPR017946">
    <property type="entry name" value="PLC-like_Pdiesterase_TIM-brl"/>
</dbReference>
<evidence type="ECO:0000256" key="7">
    <source>
        <dbReference type="SAM" id="SignalP"/>
    </source>
</evidence>
<evidence type="ECO:0000256" key="5">
    <source>
        <dbReference type="ARBA" id="ARBA00022801"/>
    </source>
</evidence>
<comment type="similarity">
    <text evidence="1">Belongs to the glycerophosphoryl diester phosphodiesterase family.</text>
</comment>
<dbReference type="EC" id="3.1.4.46" evidence="2"/>
<dbReference type="eggNOG" id="COG0584">
    <property type="taxonomic scope" value="Bacteria"/>
</dbReference>
<dbReference type="PROSITE" id="PS51704">
    <property type="entry name" value="GP_PDE"/>
    <property type="match status" value="1"/>
</dbReference>
<sequence length="433" mass="48210">MKSSKQLSKKLSCMGVFAILPLMMACQSMPKSTPIHGAGDELAKPVISYGARPFYLLDDMDEGKLKQELKSCQAQTPKRTEFSIAHRGAPLQFAEHTAESYIAANRQGAGIQECDVAFTKDHQLVCRHSDADLHTTTNILQTPLANKCTQNFTPAQFDASGKLIKEASAKCLTSDITLAEFKTLKGKQDAANPKARTVDEYVNATPAFRTDLYSQNATLMSLDEALLLYKKMGVKVTPELKQPTVIPHQGYTYDDYRADLIKALNKAGYQANDSIVQSFNIDDLTYWIKHYPDYAKTAVFLMEDANSAKDGKNFDPQNPVTWKYDLAQLKQKGIQNLAPATWMLVTNKGGELRMSEFARQAKANGFGLVTWTVERSYPLSSGGGWYYTGIQDIINNDGDMYRLIDVLYREVGVKGIFSDWPASVTYYANCRGI</sequence>
<feature type="signal peptide" evidence="7">
    <location>
        <begin position="1"/>
        <end position="25"/>
    </location>
</feature>
<evidence type="ECO:0000256" key="1">
    <source>
        <dbReference type="ARBA" id="ARBA00007277"/>
    </source>
</evidence>
<keyword evidence="3 7" id="KW-0732">Signal</keyword>
<dbReference type="Gene3D" id="3.20.20.190">
    <property type="entry name" value="Phosphatidylinositol (PI) phosphodiesterase"/>
    <property type="match status" value="1"/>
</dbReference>
<comment type="catalytic activity">
    <reaction evidence="6">
        <text>a sn-glycero-3-phosphodiester + H2O = an alcohol + sn-glycerol 3-phosphate + H(+)</text>
        <dbReference type="Rhea" id="RHEA:12969"/>
        <dbReference type="ChEBI" id="CHEBI:15377"/>
        <dbReference type="ChEBI" id="CHEBI:15378"/>
        <dbReference type="ChEBI" id="CHEBI:30879"/>
        <dbReference type="ChEBI" id="CHEBI:57597"/>
        <dbReference type="ChEBI" id="CHEBI:83408"/>
        <dbReference type="EC" id="3.1.4.46"/>
    </reaction>
</comment>
<dbReference type="PROSITE" id="PS51257">
    <property type="entry name" value="PROKAR_LIPOPROTEIN"/>
    <property type="match status" value="1"/>
</dbReference>
<protein>
    <recommendedName>
        <fullName evidence="2">glycerophosphodiester phosphodiesterase</fullName>
        <ecNumber evidence="2">3.1.4.46</ecNumber>
    </recommendedName>
</protein>
<dbReference type="EMBL" id="AOMT01000020">
    <property type="protein sequence ID" value="KDN25360.1"/>
    <property type="molecule type" value="Genomic_DNA"/>
</dbReference>
<evidence type="ECO:0000256" key="3">
    <source>
        <dbReference type="ARBA" id="ARBA00022729"/>
    </source>
</evidence>
<accession>A0A066UE34</accession>
<keyword evidence="10" id="KW-1185">Reference proteome</keyword>
<dbReference type="PANTHER" id="PTHR43620:SF7">
    <property type="entry name" value="GLYCEROPHOSPHODIESTER PHOSPHODIESTERASE GDPD5-RELATED"/>
    <property type="match status" value="1"/>
</dbReference>
<gene>
    <name evidence="9" type="ORF">MBO_04199</name>
</gene>
<evidence type="ECO:0000256" key="4">
    <source>
        <dbReference type="ARBA" id="ARBA00022798"/>
    </source>
</evidence>
<reference evidence="9 10" key="1">
    <citation type="journal article" date="2014" name="Genome Announc.">
        <title>Draft Genome Sequence of Moraxella bovoculi Strain 237T (ATCC BAA-1259T) Isolated from a Calf with Infectious Bovine Keratoconjunctivitis.</title>
        <authorList>
            <person name="Calcutt M.J."/>
            <person name="Foecking M.F."/>
            <person name="Martin N.T."/>
            <person name="Mhlanga-Mutangadura T."/>
            <person name="Reilly T.J."/>
        </authorList>
    </citation>
    <scope>NUCLEOTIDE SEQUENCE [LARGE SCALE GENOMIC DNA]</scope>
    <source>
        <strain evidence="9 10">237</strain>
    </source>
</reference>
<proteinExistence type="inferred from homology"/>
<evidence type="ECO:0000259" key="8">
    <source>
        <dbReference type="PROSITE" id="PS51704"/>
    </source>
</evidence>
<evidence type="ECO:0000256" key="2">
    <source>
        <dbReference type="ARBA" id="ARBA00012247"/>
    </source>
</evidence>
<evidence type="ECO:0000313" key="10">
    <source>
        <dbReference type="Proteomes" id="UP000035860"/>
    </source>
</evidence>
<feature type="domain" description="GP-PDE" evidence="8">
    <location>
        <begin position="81"/>
        <end position="411"/>
    </location>
</feature>
<dbReference type="RefSeq" id="WP_227540003.1">
    <property type="nucleotide sequence ID" value="NZ_AOMT01000020.1"/>
</dbReference>